<dbReference type="Proteomes" id="UP001464378">
    <property type="component" value="Unassembled WGS sequence"/>
</dbReference>
<name>A0ABV1EE83_9FIRM</name>
<dbReference type="Gene3D" id="3.40.50.300">
    <property type="entry name" value="P-loop containing nucleotide triphosphate hydrolases"/>
    <property type="match status" value="1"/>
</dbReference>
<evidence type="ECO:0000313" key="5">
    <source>
        <dbReference type="Proteomes" id="UP001464378"/>
    </source>
</evidence>
<dbReference type="GO" id="GO:0005524">
    <property type="term" value="F:ATP binding"/>
    <property type="evidence" value="ECO:0007669"/>
    <property type="project" value="UniProtKB-KW"/>
</dbReference>
<organism evidence="4 5">
    <name type="scientific">Pseudoflavonifractor intestinihominis</name>
    <dbReference type="NCBI Taxonomy" id="3133171"/>
    <lineage>
        <taxon>Bacteria</taxon>
        <taxon>Bacillati</taxon>
        <taxon>Bacillota</taxon>
        <taxon>Clostridia</taxon>
        <taxon>Eubacteriales</taxon>
        <taxon>Oscillospiraceae</taxon>
        <taxon>Pseudoflavonifractor</taxon>
    </lineage>
</organism>
<dbReference type="PROSITE" id="PS00211">
    <property type="entry name" value="ABC_TRANSPORTER_1"/>
    <property type="match status" value="1"/>
</dbReference>
<evidence type="ECO:0000313" key="4">
    <source>
        <dbReference type="EMBL" id="MEQ2444328.1"/>
    </source>
</evidence>
<dbReference type="SUPFAM" id="SSF52540">
    <property type="entry name" value="P-loop containing nucleoside triphosphate hydrolases"/>
    <property type="match status" value="1"/>
</dbReference>
<dbReference type="InterPro" id="IPR017871">
    <property type="entry name" value="ABC_transporter-like_CS"/>
</dbReference>
<evidence type="ECO:0000256" key="1">
    <source>
        <dbReference type="ARBA" id="ARBA00022741"/>
    </source>
</evidence>
<keyword evidence="5" id="KW-1185">Reference proteome</keyword>
<keyword evidence="1" id="KW-0547">Nucleotide-binding</keyword>
<dbReference type="EMBL" id="JBBMFK010000023">
    <property type="protein sequence ID" value="MEQ2444328.1"/>
    <property type="molecule type" value="Genomic_DNA"/>
</dbReference>
<dbReference type="PANTHER" id="PTHR43158">
    <property type="entry name" value="SKFA PEPTIDE EXPORT ATP-BINDING PROTEIN SKFE"/>
    <property type="match status" value="1"/>
</dbReference>
<dbReference type="InterPro" id="IPR027417">
    <property type="entry name" value="P-loop_NTPase"/>
</dbReference>
<gene>
    <name evidence="4" type="ORF">WMO64_12735</name>
</gene>
<comment type="caution">
    <text evidence="4">The sequence shown here is derived from an EMBL/GenBank/DDBJ whole genome shotgun (WGS) entry which is preliminary data.</text>
</comment>
<evidence type="ECO:0000259" key="3">
    <source>
        <dbReference type="PROSITE" id="PS50893"/>
    </source>
</evidence>
<keyword evidence="2 4" id="KW-0067">ATP-binding</keyword>
<protein>
    <submittedName>
        <fullName evidence="4">ABC transporter ATP-binding protein</fullName>
    </submittedName>
</protein>
<dbReference type="PROSITE" id="PS50893">
    <property type="entry name" value="ABC_TRANSPORTER_2"/>
    <property type="match status" value="1"/>
</dbReference>
<feature type="domain" description="ABC transporter" evidence="3">
    <location>
        <begin position="3"/>
        <end position="211"/>
    </location>
</feature>
<dbReference type="RefSeq" id="WP_349232214.1">
    <property type="nucleotide sequence ID" value="NZ_JBBMFK010000023.1"/>
</dbReference>
<dbReference type="Pfam" id="PF00005">
    <property type="entry name" value="ABC_tran"/>
    <property type="match status" value="1"/>
</dbReference>
<accession>A0ABV1EE83</accession>
<evidence type="ECO:0000256" key="2">
    <source>
        <dbReference type="ARBA" id="ARBA00022840"/>
    </source>
</evidence>
<sequence length="211" mass="23708">MNIKVEALSKKINGAMVLKDISCEFASGNIYGIVGKNGSGKTMLLREIAGLIRPTKGSISVDGKILHHDISFPPNLGLIIEKPDFLNYLTGFENLKILAEIRHRVTDDKIKDLMKKFSLEPNSKQTVKKYSLGMKQKIGIIQAIMENPDILILDEPFNALDEDTVLLVRNLLLQYRKDGKLIVITSHHREDIDAICNHIYRMEEGQLIAAN</sequence>
<dbReference type="PANTHER" id="PTHR43158:SF7">
    <property type="entry name" value="ABC TRANSPORTER, ATP-BINDING PROTEIN"/>
    <property type="match status" value="1"/>
</dbReference>
<proteinExistence type="predicted"/>
<dbReference type="CDD" id="cd03230">
    <property type="entry name" value="ABC_DR_subfamily_A"/>
    <property type="match status" value="1"/>
</dbReference>
<reference evidence="4 5" key="1">
    <citation type="submission" date="2024-03" db="EMBL/GenBank/DDBJ databases">
        <title>Human intestinal bacterial collection.</title>
        <authorList>
            <person name="Pauvert C."/>
            <person name="Hitch T.C.A."/>
            <person name="Clavel T."/>
        </authorList>
    </citation>
    <scope>NUCLEOTIDE SEQUENCE [LARGE SCALE GENOMIC DNA]</scope>
    <source>
        <strain evidence="4 5">CLA-AP-H29</strain>
    </source>
</reference>
<dbReference type="InterPro" id="IPR003593">
    <property type="entry name" value="AAA+_ATPase"/>
</dbReference>
<dbReference type="InterPro" id="IPR003439">
    <property type="entry name" value="ABC_transporter-like_ATP-bd"/>
</dbReference>
<dbReference type="SMART" id="SM00382">
    <property type="entry name" value="AAA"/>
    <property type="match status" value="1"/>
</dbReference>